<dbReference type="Proteomes" id="UP000055048">
    <property type="component" value="Unassembled WGS sequence"/>
</dbReference>
<dbReference type="AlphaFoldDB" id="A0A0V0U101"/>
<organism evidence="1 2">
    <name type="scientific">Trichinella murrelli</name>
    <dbReference type="NCBI Taxonomy" id="144512"/>
    <lineage>
        <taxon>Eukaryota</taxon>
        <taxon>Metazoa</taxon>
        <taxon>Ecdysozoa</taxon>
        <taxon>Nematoda</taxon>
        <taxon>Enoplea</taxon>
        <taxon>Dorylaimia</taxon>
        <taxon>Trichinellida</taxon>
        <taxon>Trichinellidae</taxon>
        <taxon>Trichinella</taxon>
    </lineage>
</organism>
<name>A0A0V0U101_9BILA</name>
<reference evidence="1 2" key="1">
    <citation type="submission" date="2015-01" db="EMBL/GenBank/DDBJ databases">
        <title>Evolution of Trichinella species and genotypes.</title>
        <authorList>
            <person name="Korhonen P.K."/>
            <person name="Edoardo P."/>
            <person name="Giuseppe L.R."/>
            <person name="Gasser R.B."/>
        </authorList>
    </citation>
    <scope>NUCLEOTIDE SEQUENCE [LARGE SCALE GENOMIC DNA]</scope>
    <source>
        <strain evidence="1">ISS417</strain>
    </source>
</reference>
<protein>
    <submittedName>
        <fullName evidence="1">Uncharacterized protein</fullName>
    </submittedName>
</protein>
<accession>A0A0V0U101</accession>
<comment type="caution">
    <text evidence="1">The sequence shown here is derived from an EMBL/GenBank/DDBJ whole genome shotgun (WGS) entry which is preliminary data.</text>
</comment>
<proteinExistence type="predicted"/>
<evidence type="ECO:0000313" key="2">
    <source>
        <dbReference type="Proteomes" id="UP000055048"/>
    </source>
</evidence>
<keyword evidence="2" id="KW-1185">Reference proteome</keyword>
<evidence type="ECO:0000313" key="1">
    <source>
        <dbReference type="EMBL" id="KRX44954.1"/>
    </source>
</evidence>
<dbReference type="EMBL" id="JYDJ01000085">
    <property type="protein sequence ID" value="KRX44954.1"/>
    <property type="molecule type" value="Genomic_DNA"/>
</dbReference>
<sequence>MKELKQQNCSIWGNSRITVASEESYRLADSHCIIIGNVLTLQATYSTSSRWFSIKHGTSNCVQEHFNAGVDDSKCVRGATVLPHGPQNLKF</sequence>
<gene>
    <name evidence="1" type="ORF">T05_16481</name>
</gene>